<feature type="binding site" evidence="2">
    <location>
        <begin position="83"/>
        <end position="90"/>
    </location>
    <ligand>
        <name>substrate</name>
    </ligand>
</feature>
<organism evidence="3 4">
    <name type="scientific">Meyerozyma guilliermondii (strain ATCC 6260 / CBS 566 / DSM 6381 / JCM 1539 / NBRC 10279 / NRRL Y-324)</name>
    <name type="common">Yeast</name>
    <name type="synonym">Candida guilliermondii</name>
    <dbReference type="NCBI Taxonomy" id="294746"/>
    <lineage>
        <taxon>Eukaryota</taxon>
        <taxon>Fungi</taxon>
        <taxon>Dikarya</taxon>
        <taxon>Ascomycota</taxon>
        <taxon>Saccharomycotina</taxon>
        <taxon>Pichiomycetes</taxon>
        <taxon>Debaryomycetaceae</taxon>
        <taxon>Meyerozyma</taxon>
    </lineage>
</organism>
<keyword evidence="4" id="KW-1185">Reference proteome</keyword>
<dbReference type="Gene3D" id="3.40.50.1240">
    <property type="entry name" value="Phosphoglycerate mutase-like"/>
    <property type="match status" value="1"/>
</dbReference>
<feature type="active site" description="Tele-phosphohistidine intermediate" evidence="1">
    <location>
        <position position="84"/>
    </location>
</feature>
<proteinExistence type="predicted"/>
<feature type="active site" description="Proton donor/acceptor" evidence="1">
    <location>
        <position position="185"/>
    </location>
</feature>
<dbReference type="EMBL" id="CH408156">
    <property type="protein sequence ID" value="EDK37308.2"/>
    <property type="molecule type" value="Genomic_DNA"/>
</dbReference>
<gene>
    <name evidence="3" type="ORF">PGUG_01406</name>
</gene>
<dbReference type="InterPro" id="IPR029033">
    <property type="entry name" value="His_PPase_superfam"/>
</dbReference>
<reference evidence="3 4" key="1">
    <citation type="journal article" date="2009" name="Nature">
        <title>Evolution of pathogenicity and sexual reproduction in eight Candida genomes.</title>
        <authorList>
            <person name="Butler G."/>
            <person name="Rasmussen M.D."/>
            <person name="Lin M.F."/>
            <person name="Santos M.A."/>
            <person name="Sakthikumar S."/>
            <person name="Munro C.A."/>
            <person name="Rheinbay E."/>
            <person name="Grabherr M."/>
            <person name="Forche A."/>
            <person name="Reedy J.L."/>
            <person name="Agrafioti I."/>
            <person name="Arnaud M.B."/>
            <person name="Bates S."/>
            <person name="Brown A.J."/>
            <person name="Brunke S."/>
            <person name="Costanzo M.C."/>
            <person name="Fitzpatrick D.A."/>
            <person name="de Groot P.W."/>
            <person name="Harris D."/>
            <person name="Hoyer L.L."/>
            <person name="Hube B."/>
            <person name="Klis F.M."/>
            <person name="Kodira C."/>
            <person name="Lennard N."/>
            <person name="Logue M.E."/>
            <person name="Martin R."/>
            <person name="Neiman A.M."/>
            <person name="Nikolaou E."/>
            <person name="Quail M.A."/>
            <person name="Quinn J."/>
            <person name="Santos M.C."/>
            <person name="Schmitzberger F.F."/>
            <person name="Sherlock G."/>
            <person name="Shah P."/>
            <person name="Silverstein K.A."/>
            <person name="Skrzypek M.S."/>
            <person name="Soll D."/>
            <person name="Staggs R."/>
            <person name="Stansfield I."/>
            <person name="Stumpf M.P."/>
            <person name="Sudbery P.E."/>
            <person name="Srikantha T."/>
            <person name="Zeng Q."/>
            <person name="Berman J."/>
            <person name="Berriman M."/>
            <person name="Heitman J."/>
            <person name="Gow N.A."/>
            <person name="Lorenz M.C."/>
            <person name="Birren B.W."/>
            <person name="Kellis M."/>
            <person name="Cuomo C.A."/>
        </authorList>
    </citation>
    <scope>NUCLEOTIDE SEQUENCE [LARGE SCALE GENOMIC DNA]</scope>
    <source>
        <strain evidence="4">ATCC 6260 / CBS 566 / DSM 6381 / JCM 1539 / NBRC 10279 / NRRL Y-324</strain>
    </source>
</reference>
<dbReference type="OMA" id="WEERAHY"/>
<dbReference type="OrthoDB" id="10261749at2759"/>
<dbReference type="InParanoid" id="A5DDQ5"/>
<dbReference type="InterPro" id="IPR001345">
    <property type="entry name" value="PG/BPGM_mutase_AS"/>
</dbReference>
<feature type="binding site" evidence="2">
    <location>
        <position position="155"/>
    </location>
    <ligand>
        <name>substrate</name>
    </ligand>
</feature>
<accession>A5DDQ5</accession>
<dbReference type="GO" id="GO:0003824">
    <property type="term" value="F:catalytic activity"/>
    <property type="evidence" value="ECO:0007669"/>
    <property type="project" value="InterPro"/>
</dbReference>
<evidence type="ECO:0000313" key="3">
    <source>
        <dbReference type="EMBL" id="EDK37308.2"/>
    </source>
</evidence>
<dbReference type="PROSITE" id="PS00175">
    <property type="entry name" value="PG_MUTASE"/>
    <property type="match status" value="1"/>
</dbReference>
<dbReference type="KEGG" id="pgu:PGUG_01406"/>
<dbReference type="eggNOG" id="ENOG502QTHF">
    <property type="taxonomic scope" value="Eukaryota"/>
</dbReference>
<evidence type="ECO:0000256" key="2">
    <source>
        <dbReference type="PIRSR" id="PIRSR613078-2"/>
    </source>
</evidence>
<dbReference type="GeneID" id="5128320"/>
<name>A5DDQ5_PICGU</name>
<dbReference type="SUPFAM" id="SSF53254">
    <property type="entry name" value="Phosphoglycerate mutase-like"/>
    <property type="match status" value="1"/>
</dbReference>
<dbReference type="HOGENOM" id="CLU_033323_3_1_1"/>
<dbReference type="Proteomes" id="UP000001997">
    <property type="component" value="Unassembled WGS sequence"/>
</dbReference>
<dbReference type="SMART" id="SM00855">
    <property type="entry name" value="PGAM"/>
    <property type="match status" value="1"/>
</dbReference>
<dbReference type="VEuPathDB" id="FungiDB:PGUG_01406"/>
<dbReference type="InterPro" id="IPR052765">
    <property type="entry name" value="PGM-Related"/>
</dbReference>
<sequence length="396" mass="45996">MLIDSIKATLSPSQCPIHNLGLCPAPVHQHLAAKRSISDLFSFVTNGKTKSMYQLDFLSIFRLYSWHTPTSTNTNLQYILLVRHGESEGNCDKSVNRFIANHKVVLTETGHKQAKNAGIVLRSFLDHDQFEKCNKSCPSSRSCKSISFYTSPYSRARQTCTDIINEIKDLPDVEYSVNEEPRMREQDFGNFQSTPEEMEKVWEERAHYGHFFYRIPHGESAADVYDRAASFNESLFRQFRQKDFPNILVLVTHGIWARVFLMKWFRWSYEEFESLRNIPHCQYIIMKQNESTGKYDLKTPLKTWDDLPEEDIDDYEVTKEIGDEVSFNSKNKLQNPNDLDIHSIIKAQTTAIREARYKDKHILHQYKKLMNGHGASRFKMENQSAANSADTLEKEP</sequence>
<protein>
    <submittedName>
        <fullName evidence="3">Uncharacterized protein</fullName>
    </submittedName>
</protein>
<dbReference type="STRING" id="294746.A5DDQ5"/>
<dbReference type="InterPro" id="IPR013078">
    <property type="entry name" value="His_Pase_superF_clade-1"/>
</dbReference>
<dbReference type="RefSeq" id="XP_001485735.2">
    <property type="nucleotide sequence ID" value="XM_001485685.1"/>
</dbReference>
<dbReference type="AlphaFoldDB" id="A5DDQ5"/>
<dbReference type="Pfam" id="PF00300">
    <property type="entry name" value="His_Phos_1"/>
    <property type="match status" value="1"/>
</dbReference>
<evidence type="ECO:0000313" key="4">
    <source>
        <dbReference type="Proteomes" id="UP000001997"/>
    </source>
</evidence>
<dbReference type="PANTHER" id="PTHR46192">
    <property type="entry name" value="BROAD-RANGE ACID PHOSPHATASE DET1"/>
    <property type="match status" value="1"/>
</dbReference>
<dbReference type="CDD" id="cd07067">
    <property type="entry name" value="HP_PGM_like"/>
    <property type="match status" value="1"/>
</dbReference>
<evidence type="ECO:0000256" key="1">
    <source>
        <dbReference type="PIRSR" id="PIRSR613078-1"/>
    </source>
</evidence>
<dbReference type="FunCoup" id="A5DDQ5">
    <property type="interactions" value="95"/>
</dbReference>